<dbReference type="InterPro" id="IPR032033">
    <property type="entry name" value="Cytochrome_P460"/>
</dbReference>
<dbReference type="Proteomes" id="UP001595812">
    <property type="component" value="Unassembled WGS sequence"/>
</dbReference>
<dbReference type="Pfam" id="PF16694">
    <property type="entry name" value="Cytochrome_P460"/>
    <property type="match status" value="1"/>
</dbReference>
<organism evidence="3 4">
    <name type="scientific">Winogradskyella maritima</name>
    <dbReference type="NCBI Taxonomy" id="1517766"/>
    <lineage>
        <taxon>Bacteria</taxon>
        <taxon>Pseudomonadati</taxon>
        <taxon>Bacteroidota</taxon>
        <taxon>Flavobacteriia</taxon>
        <taxon>Flavobacteriales</taxon>
        <taxon>Flavobacteriaceae</taxon>
        <taxon>Winogradskyella</taxon>
    </lineage>
</organism>
<dbReference type="InterPro" id="IPR038142">
    <property type="entry name" value="Cytochrome_P460_sp"/>
</dbReference>
<reference evidence="4" key="1">
    <citation type="journal article" date="2019" name="Int. J. Syst. Evol. Microbiol.">
        <title>The Global Catalogue of Microorganisms (GCM) 10K type strain sequencing project: providing services to taxonomists for standard genome sequencing and annotation.</title>
        <authorList>
            <consortium name="The Broad Institute Genomics Platform"/>
            <consortium name="The Broad Institute Genome Sequencing Center for Infectious Disease"/>
            <person name="Wu L."/>
            <person name="Ma J."/>
        </authorList>
    </citation>
    <scope>NUCLEOTIDE SEQUENCE [LARGE SCALE GENOMIC DNA]</scope>
    <source>
        <strain evidence="4">CECT 8979</strain>
    </source>
</reference>
<keyword evidence="1" id="KW-0732">Signal</keyword>
<name>A0ABV8AGD6_9FLAO</name>
<evidence type="ECO:0000256" key="1">
    <source>
        <dbReference type="SAM" id="SignalP"/>
    </source>
</evidence>
<feature type="domain" description="Cytochrome P460" evidence="2">
    <location>
        <begin position="39"/>
        <end position="175"/>
    </location>
</feature>
<gene>
    <name evidence="3" type="ORF">ACFOSX_05720</name>
</gene>
<dbReference type="CDD" id="cd20751">
    <property type="entry name" value="cyt_P460_Ne-like"/>
    <property type="match status" value="1"/>
</dbReference>
<evidence type="ECO:0000259" key="2">
    <source>
        <dbReference type="Pfam" id="PF16694"/>
    </source>
</evidence>
<feature type="signal peptide" evidence="1">
    <location>
        <begin position="1"/>
        <end position="22"/>
    </location>
</feature>
<proteinExistence type="predicted"/>
<evidence type="ECO:0000313" key="3">
    <source>
        <dbReference type="EMBL" id="MFC3876725.1"/>
    </source>
</evidence>
<dbReference type="EMBL" id="JBHSAT010000004">
    <property type="protein sequence ID" value="MFC3876725.1"/>
    <property type="molecule type" value="Genomic_DNA"/>
</dbReference>
<dbReference type="PROSITE" id="PS51257">
    <property type="entry name" value="PROKAR_LIPOPROTEIN"/>
    <property type="match status" value="1"/>
</dbReference>
<dbReference type="RefSeq" id="WP_386097901.1">
    <property type="nucleotide sequence ID" value="NZ_JBHSAT010000004.1"/>
</dbReference>
<keyword evidence="4" id="KW-1185">Reference proteome</keyword>
<sequence length="362" mass="39969">MKKVIVFIMCGLFLVSCNNSSGYEEVTYFTVNGDELQRPTDYRKWVFVGTPTTPNDMNNGEAAFPEFHNVYIDPQSYQEWKETGKWREGTILVKELVSVGSKAAASGNGYFMGDFIGLEATIKSKKHFPDEPGNWAYFSFTNPEGKELKNTASAFGTNDCNACHAANAKDDFVFTQYYPVLRAAKGIGADVIPENSGKREGTKKVVGVWDPAAPTPEGLDTEIPLAKESLFAYLQSGAYKKFKTQEKEMHPSQGPHTQIGLPVRVFMNDAIATSLAENRDEHPLGASIVKEMFNDKGELAGWAVMVKTQDETEKGLGWFWYEVTSTTDSNALAAMGNGVQGCISCHHTGGRDLVRTQFPFNN</sequence>
<feature type="chain" id="PRO_5045495346" evidence="1">
    <location>
        <begin position="23"/>
        <end position="362"/>
    </location>
</feature>
<evidence type="ECO:0000313" key="4">
    <source>
        <dbReference type="Proteomes" id="UP001595812"/>
    </source>
</evidence>
<dbReference type="Gene3D" id="3.50.70.20">
    <property type="entry name" value="Cytochrome P460"/>
    <property type="match status" value="2"/>
</dbReference>
<accession>A0ABV8AGD6</accession>
<comment type="caution">
    <text evidence="3">The sequence shown here is derived from an EMBL/GenBank/DDBJ whole genome shotgun (WGS) entry which is preliminary data.</text>
</comment>
<protein>
    <submittedName>
        <fullName evidence="3">Cytochrome P460 family protein</fullName>
    </submittedName>
</protein>